<evidence type="ECO:0000256" key="1">
    <source>
        <dbReference type="SAM" id="MobiDB-lite"/>
    </source>
</evidence>
<evidence type="ECO:0000313" key="3">
    <source>
        <dbReference type="Proteomes" id="UP000660675"/>
    </source>
</evidence>
<dbReference type="Proteomes" id="UP000660675">
    <property type="component" value="Unassembled WGS sequence"/>
</dbReference>
<gene>
    <name evidence="2" type="ORF">GCM10015535_36370</name>
</gene>
<protein>
    <submittedName>
        <fullName evidence="2">Uncharacterized protein</fullName>
    </submittedName>
</protein>
<feature type="region of interest" description="Disordered" evidence="1">
    <location>
        <begin position="55"/>
        <end position="115"/>
    </location>
</feature>
<reference evidence="3" key="1">
    <citation type="journal article" date="2019" name="Int. J. Syst. Evol. Microbiol.">
        <title>The Global Catalogue of Microorganisms (GCM) 10K type strain sequencing project: providing services to taxonomists for standard genome sequencing and annotation.</title>
        <authorList>
            <consortium name="The Broad Institute Genomics Platform"/>
            <consortium name="The Broad Institute Genome Sequencing Center for Infectious Disease"/>
            <person name="Wu L."/>
            <person name="Ma J."/>
        </authorList>
    </citation>
    <scope>NUCLEOTIDE SEQUENCE [LARGE SCALE GENOMIC DNA]</scope>
    <source>
        <strain evidence="3">JCM 4376</strain>
    </source>
</reference>
<organism evidence="2 3">
    <name type="scientific">Streptomyces gelaticus</name>
    <dbReference type="NCBI Taxonomy" id="285446"/>
    <lineage>
        <taxon>Bacteria</taxon>
        <taxon>Bacillati</taxon>
        <taxon>Actinomycetota</taxon>
        <taxon>Actinomycetes</taxon>
        <taxon>Kitasatosporales</taxon>
        <taxon>Streptomycetaceae</taxon>
        <taxon>Streptomyces</taxon>
    </lineage>
</organism>
<evidence type="ECO:0000313" key="2">
    <source>
        <dbReference type="EMBL" id="GGV87178.1"/>
    </source>
</evidence>
<name>A0ABQ2VZZ0_9ACTN</name>
<sequence length="141" mass="14702">MLSGPLSISRTPAAWDAPSTFALPDPLCPGGVLFGIAVMAAAFLCSAAVDAHGPCEDSHVPLPGSPQFPGTATAPRGEGARTPAARPDARNGPRSMRRGKGPPSQRCTEIPRNFQRSVLNPSTALADAIYFNAPNEHTSER</sequence>
<dbReference type="EMBL" id="BMTF01000011">
    <property type="protein sequence ID" value="GGV87178.1"/>
    <property type="molecule type" value="Genomic_DNA"/>
</dbReference>
<keyword evidence="3" id="KW-1185">Reference proteome</keyword>
<comment type="caution">
    <text evidence="2">The sequence shown here is derived from an EMBL/GenBank/DDBJ whole genome shotgun (WGS) entry which is preliminary data.</text>
</comment>
<accession>A0ABQ2VZZ0</accession>
<proteinExistence type="predicted"/>